<dbReference type="EMBL" id="FORX01000004">
    <property type="protein sequence ID" value="SFJ57117.1"/>
    <property type="molecule type" value="Genomic_DNA"/>
</dbReference>
<dbReference type="GO" id="GO:0044874">
    <property type="term" value="P:lipoprotein localization to outer membrane"/>
    <property type="evidence" value="ECO:0007669"/>
    <property type="project" value="TreeGrafter"/>
</dbReference>
<evidence type="ECO:0000313" key="10">
    <source>
        <dbReference type="Proteomes" id="UP000198635"/>
    </source>
</evidence>
<keyword evidence="6 7" id="KW-0472">Membrane</keyword>
<dbReference type="AlphaFoldDB" id="A0A1I3SHZ9"/>
<dbReference type="InterPro" id="IPR051447">
    <property type="entry name" value="Lipoprotein-release_system"/>
</dbReference>
<evidence type="ECO:0000259" key="8">
    <source>
        <dbReference type="Pfam" id="PF02687"/>
    </source>
</evidence>
<dbReference type="InterPro" id="IPR003838">
    <property type="entry name" value="ABC3_permease_C"/>
</dbReference>
<proteinExistence type="inferred from homology"/>
<accession>A0A1I3SHZ9</accession>
<organism evidence="9 10">
    <name type="scientific">Desulfomicrobium apsheronum</name>
    <dbReference type="NCBI Taxonomy" id="52560"/>
    <lineage>
        <taxon>Bacteria</taxon>
        <taxon>Pseudomonadati</taxon>
        <taxon>Thermodesulfobacteriota</taxon>
        <taxon>Desulfovibrionia</taxon>
        <taxon>Desulfovibrionales</taxon>
        <taxon>Desulfomicrobiaceae</taxon>
        <taxon>Desulfomicrobium</taxon>
    </lineage>
</organism>
<dbReference type="PANTHER" id="PTHR30489">
    <property type="entry name" value="LIPOPROTEIN-RELEASING SYSTEM TRANSMEMBRANE PROTEIN LOLE"/>
    <property type="match status" value="1"/>
</dbReference>
<evidence type="ECO:0000256" key="4">
    <source>
        <dbReference type="ARBA" id="ARBA00022692"/>
    </source>
</evidence>
<dbReference type="OrthoDB" id="5410375at2"/>
<evidence type="ECO:0000256" key="1">
    <source>
        <dbReference type="ARBA" id="ARBA00004651"/>
    </source>
</evidence>
<keyword evidence="4 7" id="KW-0812">Transmembrane</keyword>
<keyword evidence="10" id="KW-1185">Reference proteome</keyword>
<feature type="transmembrane region" description="Helical" evidence="7">
    <location>
        <begin position="573"/>
        <end position="595"/>
    </location>
</feature>
<evidence type="ECO:0000313" key="9">
    <source>
        <dbReference type="EMBL" id="SFJ57117.1"/>
    </source>
</evidence>
<gene>
    <name evidence="9" type="ORF">SAMN04488082_104134</name>
</gene>
<comment type="similarity">
    <text evidence="2">Belongs to the ABC-4 integral membrane protein family. LolC/E subfamily.</text>
</comment>
<evidence type="ECO:0000256" key="7">
    <source>
        <dbReference type="SAM" id="Phobius"/>
    </source>
</evidence>
<dbReference type="Pfam" id="PF02687">
    <property type="entry name" value="FtsX"/>
    <property type="match status" value="1"/>
</dbReference>
<keyword evidence="3" id="KW-1003">Cell membrane</keyword>
<feature type="transmembrane region" description="Helical" evidence="7">
    <location>
        <begin position="21"/>
        <end position="45"/>
    </location>
</feature>
<evidence type="ECO:0000256" key="2">
    <source>
        <dbReference type="ARBA" id="ARBA00005236"/>
    </source>
</evidence>
<dbReference type="GO" id="GO:0098797">
    <property type="term" value="C:plasma membrane protein complex"/>
    <property type="evidence" value="ECO:0007669"/>
    <property type="project" value="TreeGrafter"/>
</dbReference>
<dbReference type="Proteomes" id="UP000198635">
    <property type="component" value="Unassembled WGS sequence"/>
</dbReference>
<evidence type="ECO:0000256" key="6">
    <source>
        <dbReference type="ARBA" id="ARBA00023136"/>
    </source>
</evidence>
<dbReference type="PANTHER" id="PTHR30489:SF0">
    <property type="entry name" value="LIPOPROTEIN-RELEASING SYSTEM TRANSMEMBRANE PROTEIN LOLE"/>
    <property type="match status" value="1"/>
</dbReference>
<feature type="transmembrane region" description="Helical" evidence="7">
    <location>
        <begin position="479"/>
        <end position="503"/>
    </location>
</feature>
<reference evidence="10" key="1">
    <citation type="submission" date="2016-10" db="EMBL/GenBank/DDBJ databases">
        <authorList>
            <person name="Varghese N."/>
            <person name="Submissions S."/>
        </authorList>
    </citation>
    <scope>NUCLEOTIDE SEQUENCE [LARGE SCALE GENOMIC DNA]</scope>
    <source>
        <strain evidence="10">DSM 5918</strain>
    </source>
</reference>
<dbReference type="RefSeq" id="WP_092373245.1">
    <property type="nucleotide sequence ID" value="NZ_FORX01000004.1"/>
</dbReference>
<name>A0A1I3SHZ9_9BACT</name>
<protein>
    <submittedName>
        <fullName evidence="9">Putative ABC transport system permease protein</fullName>
    </submittedName>
</protein>
<keyword evidence="5 7" id="KW-1133">Transmembrane helix</keyword>
<evidence type="ECO:0000256" key="5">
    <source>
        <dbReference type="ARBA" id="ARBA00022989"/>
    </source>
</evidence>
<sequence>MTSPRPLRLIPALAALHLRHEWILTLCLVIALAAVISPLLVLLGLKHGTIQTLRERLVEDPVFREIRPAQTREYKPEWFTDVASWPGIGFLTPTILPLSSVISMVREDAGKAELFDLIPTAPGDPLLLENGAIVPEDGAAVLTAEAARRLGVKAGEEVVARVTRSRGGRTENVEVRLKVAAVLDARAGSLARVYAPLSFVLDVEAYKEGYAAPARGWAGDTPEPFASFDGAVLVLPEPLFPIIRSGLVINTGFGRIADLTPEGARELLGFSPPPGLAIYNLLSPGTSLTASNLRAIEQKLRGYTRVLLPYVRDVVVKRGEEELRLVGLSLGEEEARLLGVPPTPWGGYAGRLPEGIPGVLWPAAQGVPAGETPSLRSQGVAELEFDLHVLGETALEHPVVPVELLGVLRTATQRAVAFDRGTGRFEMARGGYRGFRLYAQGIDDVPGLYHRLKGQGIEVIAEVEAIERIQVLDRGLTRLFWLIALLGLFGGTAVLVASLYAAVERRRRDLGVLRLLGFARRHVFFFPIAQGLMIAALGLAAGFGGYAALAATINHAFASELAPGEAFCVLPGPYVPVFCLTTLALAALASLAAAWRATCIDPAEVIREQ</sequence>
<comment type="subcellular location">
    <subcellularLocation>
        <location evidence="1">Cell membrane</location>
        <topology evidence="1">Multi-pass membrane protein</topology>
    </subcellularLocation>
</comment>
<feature type="transmembrane region" description="Helical" evidence="7">
    <location>
        <begin position="524"/>
        <end position="553"/>
    </location>
</feature>
<feature type="domain" description="ABC3 transporter permease C-terminal" evidence="8">
    <location>
        <begin position="482"/>
        <end position="598"/>
    </location>
</feature>
<evidence type="ECO:0000256" key="3">
    <source>
        <dbReference type="ARBA" id="ARBA00022475"/>
    </source>
</evidence>
<dbReference type="STRING" id="52560.SAMN04488082_104134"/>